<gene>
    <name evidence="3" type="ORF">PXEA_LOCUS22924</name>
</gene>
<evidence type="ECO:0000256" key="1">
    <source>
        <dbReference type="ARBA" id="ARBA00022741"/>
    </source>
</evidence>
<reference evidence="3" key="1">
    <citation type="submission" date="2018-11" db="EMBL/GenBank/DDBJ databases">
        <authorList>
            <consortium name="Pathogen Informatics"/>
        </authorList>
    </citation>
    <scope>NUCLEOTIDE SEQUENCE</scope>
</reference>
<keyword evidence="1" id="KW-0547">Nucleotide-binding</keyword>
<proteinExistence type="predicted"/>
<dbReference type="AlphaFoldDB" id="A0A3S5FF47"/>
<dbReference type="Proteomes" id="UP000784294">
    <property type="component" value="Unassembled WGS sequence"/>
</dbReference>
<keyword evidence="4" id="KW-1185">Reference proteome</keyword>
<comment type="caution">
    <text evidence="3">The sequence shown here is derived from an EMBL/GenBank/DDBJ whole genome shotgun (WGS) entry which is preliminary data.</text>
</comment>
<dbReference type="InterPro" id="IPR013641">
    <property type="entry name" value="KTI12/PSTK"/>
</dbReference>
<evidence type="ECO:0000313" key="4">
    <source>
        <dbReference type="Proteomes" id="UP000784294"/>
    </source>
</evidence>
<evidence type="ECO:0000256" key="2">
    <source>
        <dbReference type="ARBA" id="ARBA00022840"/>
    </source>
</evidence>
<sequence length="134" mass="14689">MLDLIRRFEPPNRQQRWDSPLFVYCPAGSARSSVTDRPTEPEYFDGATTSDILSSTPTTMASLSFEPDDVDEAITLQTETSTNCGDALFESTEISHLAGLLYDRLAGASTVSVRPNRATLAPTHCGTNFLQVEK</sequence>
<name>A0A3S5FF47_9PLAT</name>
<accession>A0A3S5FF47</accession>
<dbReference type="EMBL" id="CAAALY010103549">
    <property type="protein sequence ID" value="VEL29484.1"/>
    <property type="molecule type" value="Genomic_DNA"/>
</dbReference>
<protein>
    <submittedName>
        <fullName evidence="3">Uncharacterized protein</fullName>
    </submittedName>
</protein>
<organism evidence="3 4">
    <name type="scientific">Protopolystoma xenopodis</name>
    <dbReference type="NCBI Taxonomy" id="117903"/>
    <lineage>
        <taxon>Eukaryota</taxon>
        <taxon>Metazoa</taxon>
        <taxon>Spiralia</taxon>
        <taxon>Lophotrochozoa</taxon>
        <taxon>Platyhelminthes</taxon>
        <taxon>Monogenea</taxon>
        <taxon>Polyopisthocotylea</taxon>
        <taxon>Polystomatidea</taxon>
        <taxon>Polystomatidae</taxon>
        <taxon>Protopolystoma</taxon>
    </lineage>
</organism>
<dbReference type="OrthoDB" id="9972657at2759"/>
<keyword evidence="2" id="KW-0067">ATP-binding</keyword>
<dbReference type="Pfam" id="PF08433">
    <property type="entry name" value="KTI12"/>
    <property type="match status" value="1"/>
</dbReference>
<dbReference type="GO" id="GO:0005524">
    <property type="term" value="F:ATP binding"/>
    <property type="evidence" value="ECO:0007669"/>
    <property type="project" value="UniProtKB-KW"/>
</dbReference>
<evidence type="ECO:0000313" key="3">
    <source>
        <dbReference type="EMBL" id="VEL29484.1"/>
    </source>
</evidence>